<protein>
    <submittedName>
        <fullName evidence="1">Uncharacterized protein</fullName>
    </submittedName>
</protein>
<gene>
    <name evidence="1" type="ORF">EZS28_037634</name>
</gene>
<comment type="caution">
    <text evidence="1">The sequence shown here is derived from an EMBL/GenBank/DDBJ whole genome shotgun (WGS) entry which is preliminary data.</text>
</comment>
<sequence>MYPSSRLFAALYKIRCGGISACLVTSEAYKVCALQSHICTSAIGFAQKSLANAFRPVSSSLNFMIKQYISCIGGVLRAGPASASVTVISRSLANTLVSLPVGVPFVSQQIVRCHVENNSIAKTHRDGLLNRAPSPCGPFGNLKINGIRSRVCLDLIQNNGDEQDQCELINVGYGKALIISISTAGGTEEQEVEVIGRHNQIFLKAASNKLKKKEEVKKLKHR</sequence>
<dbReference type="Proteomes" id="UP000324800">
    <property type="component" value="Unassembled WGS sequence"/>
</dbReference>
<dbReference type="AlphaFoldDB" id="A0A5J4U9F9"/>
<evidence type="ECO:0000313" key="1">
    <source>
        <dbReference type="EMBL" id="KAA6366840.1"/>
    </source>
</evidence>
<evidence type="ECO:0000313" key="2">
    <source>
        <dbReference type="Proteomes" id="UP000324800"/>
    </source>
</evidence>
<accession>A0A5J4U9F9</accession>
<organism evidence="1 2">
    <name type="scientific">Streblomastix strix</name>
    <dbReference type="NCBI Taxonomy" id="222440"/>
    <lineage>
        <taxon>Eukaryota</taxon>
        <taxon>Metamonada</taxon>
        <taxon>Preaxostyla</taxon>
        <taxon>Oxymonadida</taxon>
        <taxon>Streblomastigidae</taxon>
        <taxon>Streblomastix</taxon>
    </lineage>
</organism>
<dbReference type="EMBL" id="SNRW01018960">
    <property type="protein sequence ID" value="KAA6366840.1"/>
    <property type="molecule type" value="Genomic_DNA"/>
</dbReference>
<proteinExistence type="predicted"/>
<reference evidence="1 2" key="1">
    <citation type="submission" date="2019-03" db="EMBL/GenBank/DDBJ databases">
        <title>Single cell metagenomics reveals metabolic interactions within the superorganism composed of flagellate Streblomastix strix and complex community of Bacteroidetes bacteria on its surface.</title>
        <authorList>
            <person name="Treitli S.C."/>
            <person name="Kolisko M."/>
            <person name="Husnik F."/>
            <person name="Keeling P."/>
            <person name="Hampl V."/>
        </authorList>
    </citation>
    <scope>NUCLEOTIDE SEQUENCE [LARGE SCALE GENOMIC DNA]</scope>
    <source>
        <strain evidence="1">ST1C</strain>
    </source>
</reference>
<name>A0A5J4U9F9_9EUKA</name>